<protein>
    <submittedName>
        <fullName evidence="1">Uncharacterized protein</fullName>
    </submittedName>
</protein>
<keyword evidence="2" id="KW-1185">Reference proteome</keyword>
<organism evidence="1 2">
    <name type="scientific">Arenivirga flava</name>
    <dbReference type="NCBI Taxonomy" id="1930060"/>
    <lineage>
        <taxon>Bacteria</taxon>
        <taxon>Bacillati</taxon>
        <taxon>Actinomycetota</taxon>
        <taxon>Actinomycetes</taxon>
        <taxon>Micrococcales</taxon>
        <taxon>Microbacteriaceae</taxon>
        <taxon>Arenivirga</taxon>
    </lineage>
</organism>
<evidence type="ECO:0000313" key="1">
    <source>
        <dbReference type="EMBL" id="GMA28992.1"/>
    </source>
</evidence>
<evidence type="ECO:0000313" key="2">
    <source>
        <dbReference type="Proteomes" id="UP001157160"/>
    </source>
</evidence>
<reference evidence="1 2" key="1">
    <citation type="journal article" date="2014" name="Int. J. Syst. Evol. Microbiol.">
        <title>Complete genome sequence of Corynebacterium casei LMG S-19264T (=DSM 44701T), isolated from a smear-ripened cheese.</title>
        <authorList>
            <consortium name="US DOE Joint Genome Institute (JGI-PGF)"/>
            <person name="Walter F."/>
            <person name="Albersmeier A."/>
            <person name="Kalinowski J."/>
            <person name="Ruckert C."/>
        </authorList>
    </citation>
    <scope>NUCLEOTIDE SEQUENCE [LARGE SCALE GENOMIC DNA]</scope>
    <source>
        <strain evidence="1 2">NBRC 112289</strain>
    </source>
</reference>
<comment type="caution">
    <text evidence="1">The sequence shown here is derived from an EMBL/GenBank/DDBJ whole genome shotgun (WGS) entry which is preliminary data.</text>
</comment>
<accession>A0AA37UM21</accession>
<dbReference type="RefSeq" id="WP_284232680.1">
    <property type="nucleotide sequence ID" value="NZ_BSUL01000001.1"/>
</dbReference>
<dbReference type="Proteomes" id="UP001157160">
    <property type="component" value="Unassembled WGS sequence"/>
</dbReference>
<proteinExistence type="predicted"/>
<dbReference type="AlphaFoldDB" id="A0AA37UM21"/>
<dbReference type="EMBL" id="BSUL01000001">
    <property type="protein sequence ID" value="GMA28992.1"/>
    <property type="molecule type" value="Genomic_DNA"/>
</dbReference>
<gene>
    <name evidence="1" type="ORF">GCM10025874_22450</name>
</gene>
<name>A0AA37UM21_9MICO</name>
<sequence>MSGLLGAGTADAVATAVDAALAAAAERAREATALLPPGPPPEWRGAVSASYAMHLDALRTRTAALAPQLEDARRLVLTIGRGGILG</sequence>